<gene>
    <name evidence="1" type="ORF">HELGO_WM1296</name>
</gene>
<proteinExistence type="predicted"/>
<dbReference type="AlphaFoldDB" id="A0A6S6TPX4"/>
<protein>
    <submittedName>
        <fullName evidence="1">Uncharacterized protein</fullName>
    </submittedName>
</protein>
<sequence length="82" mass="9685">MLIINSSDFIKKPSYITRPEDITFVQDAKKQLVKSVVIPYELYKNLQEVIEDELYIMRNAKALSKQAYDEFLEIEEIVEDLK</sequence>
<accession>A0A6S6TPX4</accession>
<dbReference type="EMBL" id="CACVAP010000086">
    <property type="protein sequence ID" value="CAA6817076.1"/>
    <property type="molecule type" value="Genomic_DNA"/>
</dbReference>
<name>A0A6S6TPX4_9BACT</name>
<reference evidence="1" key="1">
    <citation type="submission" date="2020-01" db="EMBL/GenBank/DDBJ databases">
        <authorList>
            <person name="Meier V. D."/>
            <person name="Meier V D."/>
        </authorList>
    </citation>
    <scope>NUCLEOTIDE SEQUENCE</scope>
    <source>
        <strain evidence="1">HLG_WM_MAG_06</strain>
    </source>
</reference>
<evidence type="ECO:0000313" key="1">
    <source>
        <dbReference type="EMBL" id="CAA6817076.1"/>
    </source>
</evidence>
<organism evidence="1">
    <name type="scientific">uncultured Sulfurovum sp</name>
    <dbReference type="NCBI Taxonomy" id="269237"/>
    <lineage>
        <taxon>Bacteria</taxon>
        <taxon>Pseudomonadati</taxon>
        <taxon>Campylobacterota</taxon>
        <taxon>Epsilonproteobacteria</taxon>
        <taxon>Campylobacterales</taxon>
        <taxon>Sulfurovaceae</taxon>
        <taxon>Sulfurovum</taxon>
        <taxon>environmental samples</taxon>
    </lineage>
</organism>